<dbReference type="RefSeq" id="WP_135764078.1">
    <property type="nucleotide sequence ID" value="NZ_RQHV01000043.1"/>
</dbReference>
<evidence type="ECO:0000259" key="3">
    <source>
        <dbReference type="Pfam" id="PF01103"/>
    </source>
</evidence>
<dbReference type="AlphaFoldDB" id="A0A4R9LSQ0"/>
<dbReference type="InterPro" id="IPR000184">
    <property type="entry name" value="Bac_surfAg_D15"/>
</dbReference>
<dbReference type="GO" id="GO:0019867">
    <property type="term" value="C:outer membrane"/>
    <property type="evidence" value="ECO:0007669"/>
    <property type="project" value="InterPro"/>
</dbReference>
<dbReference type="PANTHER" id="PTHR34597">
    <property type="entry name" value="SLR1661 PROTEIN"/>
    <property type="match status" value="1"/>
</dbReference>
<dbReference type="GO" id="GO:0046819">
    <property type="term" value="P:protein secretion by the type V secretion system"/>
    <property type="evidence" value="ECO:0007669"/>
    <property type="project" value="TreeGrafter"/>
</dbReference>
<gene>
    <name evidence="5" type="ORF">EHS11_09120</name>
</gene>
<reference evidence="5" key="1">
    <citation type="journal article" date="2019" name="PLoS Negl. Trop. Dis.">
        <title>Revisiting the worldwide diversity of Leptospira species in the environment.</title>
        <authorList>
            <person name="Vincent A.T."/>
            <person name="Schiettekatte O."/>
            <person name="Bourhy P."/>
            <person name="Veyrier F.J."/>
            <person name="Picardeau M."/>
        </authorList>
    </citation>
    <scope>NUCLEOTIDE SEQUENCE [LARGE SCALE GENOMIC DNA]</scope>
    <source>
        <strain evidence="5">201400974</strain>
    </source>
</reference>
<protein>
    <submittedName>
        <fullName evidence="5">Uncharacterized protein</fullName>
    </submittedName>
</protein>
<dbReference type="Gene3D" id="2.40.160.50">
    <property type="entry name" value="membrane protein fhac: a member of the omp85/tpsb transporter family"/>
    <property type="match status" value="1"/>
</dbReference>
<evidence type="ECO:0000256" key="1">
    <source>
        <dbReference type="ARBA" id="ARBA00004370"/>
    </source>
</evidence>
<proteinExistence type="predicted"/>
<dbReference type="EMBL" id="RQHV01000043">
    <property type="protein sequence ID" value="TGN10444.1"/>
    <property type="molecule type" value="Genomic_DNA"/>
</dbReference>
<dbReference type="GO" id="GO:0008320">
    <property type="term" value="F:protein transmembrane transporter activity"/>
    <property type="evidence" value="ECO:0007669"/>
    <property type="project" value="TreeGrafter"/>
</dbReference>
<comment type="caution">
    <text evidence="5">The sequence shown here is derived from an EMBL/GenBank/DDBJ whole genome shotgun (WGS) entry which is preliminary data.</text>
</comment>
<evidence type="ECO:0000256" key="2">
    <source>
        <dbReference type="ARBA" id="ARBA00023136"/>
    </source>
</evidence>
<dbReference type="Proteomes" id="UP000298264">
    <property type="component" value="Unassembled WGS sequence"/>
</dbReference>
<dbReference type="InterPro" id="IPR051544">
    <property type="entry name" value="TPS_OM_transporter"/>
</dbReference>
<keyword evidence="2" id="KW-0472">Membrane</keyword>
<organism evidence="5 6">
    <name type="scientific">Leptospira ilyithenensis</name>
    <dbReference type="NCBI Taxonomy" id="2484901"/>
    <lineage>
        <taxon>Bacteria</taxon>
        <taxon>Pseudomonadati</taxon>
        <taxon>Spirochaetota</taxon>
        <taxon>Spirochaetia</taxon>
        <taxon>Leptospirales</taxon>
        <taxon>Leptospiraceae</taxon>
        <taxon>Leptospira</taxon>
    </lineage>
</organism>
<evidence type="ECO:0000313" key="5">
    <source>
        <dbReference type="EMBL" id="TGN10444.1"/>
    </source>
</evidence>
<dbReference type="OrthoDB" id="9771071at2"/>
<dbReference type="GO" id="GO:0098046">
    <property type="term" value="C:type V protein secretion system complex"/>
    <property type="evidence" value="ECO:0007669"/>
    <property type="project" value="TreeGrafter"/>
</dbReference>
<sequence>MAFANRIIFLIFPICIFPFFLHAEEEKKNKRIELHEDKKLDAEELAFKKEGFYFNALPLFSSDPVRGQGGGIRANLFFNGKKTDEYFEYQPYQYKISSQLFQTNEGVRNYFISLDTPYLFETAFRWKTSLGWDYNPNSQYFGVGEKSLEALTQRPRNQPGYGEFRSANYNDYENTQSLMRPPASSGEIYSKYSDQGYNQYTFNSTTLFNSVDYTFWKAWKWIAANEISKNIIRHSDKGWNPSKDPLLDNSIWETAVPNSDSKLTEDYKEGKIIGYNGGQANYFRTGLAYDTRDFEPDPDSGILVEFNIANVSKRTGSSFNYNKLFFQTKYFYKIFPSVFEELVFATRLAASYSSSGTPFSEIRYMWSVDGPFTGMGGLQTVRGYRQDRFVGTMVGFGSFELRWRFATLTLGDQHFTFSLVPFYDYGRVWDSEKNIGLKGYKFSWGQGLRIIWNQATVILIDVAKSKEDTQMFVDFAHAF</sequence>
<accession>A0A4R9LSQ0</accession>
<comment type="subcellular location">
    <subcellularLocation>
        <location evidence="1">Membrane</location>
    </subcellularLocation>
</comment>
<feature type="domain" description="Bacterial surface antigen (D15)" evidence="3">
    <location>
        <begin position="193"/>
        <end position="454"/>
    </location>
</feature>
<evidence type="ECO:0000259" key="4">
    <source>
        <dbReference type="Pfam" id="PF19412"/>
    </source>
</evidence>
<feature type="domain" description="DUF5982" evidence="4">
    <location>
        <begin position="31"/>
        <end position="93"/>
    </location>
</feature>
<dbReference type="Pfam" id="PF01103">
    <property type="entry name" value="Omp85"/>
    <property type="match status" value="1"/>
</dbReference>
<evidence type="ECO:0000313" key="6">
    <source>
        <dbReference type="Proteomes" id="UP000298264"/>
    </source>
</evidence>
<dbReference type="InterPro" id="IPR046024">
    <property type="entry name" value="DUF5982"/>
</dbReference>
<dbReference type="NCBIfam" id="NF047779">
    <property type="entry name" value="Omp85_fam"/>
    <property type="match status" value="1"/>
</dbReference>
<keyword evidence="6" id="KW-1185">Reference proteome</keyword>
<name>A0A4R9LSQ0_9LEPT</name>
<dbReference type="Pfam" id="PF19412">
    <property type="entry name" value="DUF5982"/>
    <property type="match status" value="1"/>
</dbReference>
<dbReference type="PANTHER" id="PTHR34597:SF3">
    <property type="entry name" value="OUTER MEMBRANE TRANSPORTER CDIB"/>
    <property type="match status" value="1"/>
</dbReference>